<dbReference type="AlphaFoldDB" id="A0A5N5EYZ9"/>
<keyword evidence="1" id="KW-0677">Repeat</keyword>
<dbReference type="InterPro" id="IPR011990">
    <property type="entry name" value="TPR-like_helical_dom_sf"/>
</dbReference>
<dbReference type="InterPro" id="IPR002885">
    <property type="entry name" value="PPR_rpt"/>
</dbReference>
<dbReference type="Pfam" id="PF13041">
    <property type="entry name" value="PPR_2"/>
    <property type="match status" value="1"/>
</dbReference>
<evidence type="ECO:0000313" key="4">
    <source>
        <dbReference type="EMBL" id="KAB2596128.1"/>
    </source>
</evidence>
<dbReference type="PANTHER" id="PTHR47926:SF347">
    <property type="entry name" value="PENTATRICOPEPTIDE REPEAT-CONTAINING PROTEIN"/>
    <property type="match status" value="1"/>
</dbReference>
<dbReference type="Proteomes" id="UP000327157">
    <property type="component" value="Chromosome 7"/>
</dbReference>
<reference evidence="4 5" key="1">
    <citation type="submission" date="2019-09" db="EMBL/GenBank/DDBJ databases">
        <authorList>
            <person name="Ou C."/>
        </authorList>
    </citation>
    <scope>NUCLEOTIDE SEQUENCE [LARGE SCALE GENOMIC DNA]</scope>
    <source>
        <strain evidence="4">S2</strain>
        <tissue evidence="4">Leaf</tissue>
    </source>
</reference>
<protein>
    <submittedName>
        <fullName evidence="4">Pentatricopeptide repeat-containing protein</fullName>
    </submittedName>
</protein>
<evidence type="ECO:0000256" key="3">
    <source>
        <dbReference type="SAM" id="MobiDB-lite"/>
    </source>
</evidence>
<dbReference type="InterPro" id="IPR046960">
    <property type="entry name" value="PPR_At4g14850-like_plant"/>
</dbReference>
<dbReference type="OrthoDB" id="9990610at2759"/>
<dbReference type="FunFam" id="1.25.40.10:FF:000031">
    <property type="entry name" value="Pentatricopeptide repeat-containing protein mitochondrial"/>
    <property type="match status" value="1"/>
</dbReference>
<dbReference type="GO" id="GO:0003723">
    <property type="term" value="F:RNA binding"/>
    <property type="evidence" value="ECO:0007669"/>
    <property type="project" value="InterPro"/>
</dbReference>
<dbReference type="Pfam" id="PF01535">
    <property type="entry name" value="PPR"/>
    <property type="match status" value="1"/>
</dbReference>
<gene>
    <name evidence="4" type="ORF">D8674_031578</name>
</gene>
<dbReference type="PANTHER" id="PTHR47926">
    <property type="entry name" value="PENTATRICOPEPTIDE REPEAT-CONTAINING PROTEIN"/>
    <property type="match status" value="1"/>
</dbReference>
<name>A0A5N5EYZ9_9ROSA</name>
<evidence type="ECO:0000313" key="5">
    <source>
        <dbReference type="Proteomes" id="UP000327157"/>
    </source>
</evidence>
<dbReference type="GO" id="GO:0009451">
    <property type="term" value="P:RNA modification"/>
    <property type="evidence" value="ECO:0007669"/>
    <property type="project" value="InterPro"/>
</dbReference>
<feature type="repeat" description="PPR" evidence="2">
    <location>
        <begin position="61"/>
        <end position="95"/>
    </location>
</feature>
<evidence type="ECO:0000256" key="1">
    <source>
        <dbReference type="ARBA" id="ARBA00022737"/>
    </source>
</evidence>
<evidence type="ECO:0000256" key="2">
    <source>
        <dbReference type="PROSITE-ProRule" id="PRU00708"/>
    </source>
</evidence>
<reference evidence="5" key="2">
    <citation type="submission" date="2019-10" db="EMBL/GenBank/DDBJ databases">
        <title>A de novo genome assembly of a pear dwarfing rootstock.</title>
        <authorList>
            <person name="Wang F."/>
            <person name="Wang J."/>
            <person name="Li S."/>
            <person name="Zhang Y."/>
            <person name="Fang M."/>
            <person name="Ma L."/>
            <person name="Zhao Y."/>
            <person name="Jiang S."/>
        </authorList>
    </citation>
    <scope>NUCLEOTIDE SEQUENCE [LARGE SCALE GENOMIC DNA]</scope>
</reference>
<sequence>MLRGVGRALGDIGSGEWIDGYITEIGMGMNVFVATSSVDMYTKCGNMEKTHRVFDVMPEKDIVSWSSMIQGYASNGLPKEAIDLFFQMQEENLKPNCYAMVGVLSTSLIDMYAKCGNMVLAWAVFKGSVLRQHGHESVNFFLELEGLDLESCNDAVDRRIWVTMSNEAVVVQPPWLMSVVEESRHHERLKLQAEREEIHTETKNRGLGRGEAKRRGS</sequence>
<dbReference type="EMBL" id="SMOL01000781">
    <property type="protein sequence ID" value="KAB2596128.1"/>
    <property type="molecule type" value="Genomic_DNA"/>
</dbReference>
<proteinExistence type="predicted"/>
<reference evidence="4 5" key="3">
    <citation type="submission" date="2019-11" db="EMBL/GenBank/DDBJ databases">
        <title>A de novo genome assembly of a pear dwarfing rootstock.</title>
        <authorList>
            <person name="Wang F."/>
            <person name="Wang J."/>
            <person name="Li S."/>
            <person name="Zhang Y."/>
            <person name="Fang M."/>
            <person name="Ma L."/>
            <person name="Zhao Y."/>
            <person name="Jiang S."/>
        </authorList>
    </citation>
    <scope>NUCLEOTIDE SEQUENCE [LARGE SCALE GENOMIC DNA]</scope>
    <source>
        <strain evidence="4">S2</strain>
        <tissue evidence="4">Leaf</tissue>
    </source>
</reference>
<keyword evidence="5" id="KW-1185">Reference proteome</keyword>
<dbReference type="Gene3D" id="1.25.40.10">
    <property type="entry name" value="Tetratricopeptide repeat domain"/>
    <property type="match status" value="1"/>
</dbReference>
<feature type="region of interest" description="Disordered" evidence="3">
    <location>
        <begin position="193"/>
        <end position="217"/>
    </location>
</feature>
<organism evidence="4 5">
    <name type="scientific">Pyrus ussuriensis x Pyrus communis</name>
    <dbReference type="NCBI Taxonomy" id="2448454"/>
    <lineage>
        <taxon>Eukaryota</taxon>
        <taxon>Viridiplantae</taxon>
        <taxon>Streptophyta</taxon>
        <taxon>Embryophyta</taxon>
        <taxon>Tracheophyta</taxon>
        <taxon>Spermatophyta</taxon>
        <taxon>Magnoliopsida</taxon>
        <taxon>eudicotyledons</taxon>
        <taxon>Gunneridae</taxon>
        <taxon>Pentapetalae</taxon>
        <taxon>rosids</taxon>
        <taxon>fabids</taxon>
        <taxon>Rosales</taxon>
        <taxon>Rosaceae</taxon>
        <taxon>Amygdaloideae</taxon>
        <taxon>Maleae</taxon>
        <taxon>Pyrus</taxon>
    </lineage>
</organism>
<dbReference type="NCBIfam" id="TIGR00756">
    <property type="entry name" value="PPR"/>
    <property type="match status" value="1"/>
</dbReference>
<accession>A0A5N5EYZ9</accession>
<dbReference type="PROSITE" id="PS51375">
    <property type="entry name" value="PPR"/>
    <property type="match status" value="1"/>
</dbReference>
<comment type="caution">
    <text evidence="4">The sequence shown here is derived from an EMBL/GenBank/DDBJ whole genome shotgun (WGS) entry which is preliminary data.</text>
</comment>